<evidence type="ECO:0000256" key="3">
    <source>
        <dbReference type="ARBA" id="ARBA00022692"/>
    </source>
</evidence>
<comment type="subcellular location">
    <subcellularLocation>
        <location evidence="1">Cell membrane</location>
        <topology evidence="1">Multi-pass membrane protein</topology>
    </subcellularLocation>
</comment>
<dbReference type="GO" id="GO:0015035">
    <property type="term" value="F:protein-disulfide reductase activity"/>
    <property type="evidence" value="ECO:0007669"/>
    <property type="project" value="TreeGrafter"/>
</dbReference>
<feature type="transmembrane region" description="Helical" evidence="6">
    <location>
        <begin position="108"/>
        <end position="137"/>
    </location>
</feature>
<sequence length="403" mass="41977">ILTSFTPCVYPMIPITISFIGGRARNRAHGFVLSLFFVLGIAVMYSALGLVAASTGAIFGAALQSPAVLIAVAAIFAAMGASMLGAFDIALPAGLQGRMTGGAQRGGVIGAILMGMVTGLVASPCVGPVLVVLLTFVAKTGNLFFGFWLLFAFACGLGLLFLVLGTFAGAMQALPGAGGWMNTVKHAFGVILVALAIYYLRTLIGPQGMRFAFGVYLVFVGTYMGAVAPLPEGAGGRARFRQGLALLSLIAGAALFLIWLAGAAGAPALPSGAAQPAAGEQGQAARAAHPGPDWRVNDEAALGEAVAAGRPAVVDFYADWCAACVELDEKTWIDPAVIAESQRFMAVKMDFTRRGEFSRAATARYEVKGLPTVVFFDSRGREVHRFFGFKGPAEVLRIMRGVQ</sequence>
<dbReference type="PANTHER" id="PTHR32234">
    <property type="entry name" value="THIOL:DISULFIDE INTERCHANGE PROTEIN DSBD"/>
    <property type="match status" value="1"/>
</dbReference>
<evidence type="ECO:0000256" key="2">
    <source>
        <dbReference type="ARBA" id="ARBA00022475"/>
    </source>
</evidence>
<dbReference type="InterPro" id="IPR003834">
    <property type="entry name" value="Cyt_c_assmbl_TM_dom"/>
</dbReference>
<name>A0A937XAD8_UNCEI</name>
<accession>A0A937XAD8</accession>
<dbReference type="GO" id="GO:0005886">
    <property type="term" value="C:plasma membrane"/>
    <property type="evidence" value="ECO:0007669"/>
    <property type="project" value="UniProtKB-SubCell"/>
</dbReference>
<dbReference type="PROSITE" id="PS51352">
    <property type="entry name" value="THIOREDOXIN_2"/>
    <property type="match status" value="1"/>
</dbReference>
<dbReference type="PANTHER" id="PTHR32234:SF0">
    <property type="entry name" value="THIOL:DISULFIDE INTERCHANGE PROTEIN DSBD"/>
    <property type="match status" value="1"/>
</dbReference>
<dbReference type="InterPro" id="IPR017937">
    <property type="entry name" value="Thioredoxin_CS"/>
</dbReference>
<feature type="domain" description="Thioredoxin" evidence="7">
    <location>
        <begin position="263"/>
        <end position="403"/>
    </location>
</feature>
<dbReference type="SUPFAM" id="SSF52833">
    <property type="entry name" value="Thioredoxin-like"/>
    <property type="match status" value="1"/>
</dbReference>
<dbReference type="Gene3D" id="3.40.30.10">
    <property type="entry name" value="Glutaredoxin"/>
    <property type="match status" value="1"/>
</dbReference>
<feature type="non-terminal residue" evidence="8">
    <location>
        <position position="1"/>
    </location>
</feature>
<feature type="transmembrane region" description="Helical" evidence="6">
    <location>
        <begin position="143"/>
        <end position="167"/>
    </location>
</feature>
<dbReference type="GO" id="GO:0017004">
    <property type="term" value="P:cytochrome complex assembly"/>
    <property type="evidence" value="ECO:0007669"/>
    <property type="project" value="InterPro"/>
</dbReference>
<feature type="transmembrane region" description="Helical" evidence="6">
    <location>
        <begin position="179"/>
        <end position="199"/>
    </location>
</feature>
<dbReference type="InterPro" id="IPR036249">
    <property type="entry name" value="Thioredoxin-like_sf"/>
</dbReference>
<feature type="transmembrane region" description="Helical" evidence="6">
    <location>
        <begin position="243"/>
        <end position="262"/>
    </location>
</feature>
<dbReference type="PROSITE" id="PS00194">
    <property type="entry name" value="THIOREDOXIN_1"/>
    <property type="match status" value="1"/>
</dbReference>
<dbReference type="Pfam" id="PF13899">
    <property type="entry name" value="Thioredoxin_7"/>
    <property type="match status" value="1"/>
</dbReference>
<dbReference type="Proteomes" id="UP000748308">
    <property type="component" value="Unassembled WGS sequence"/>
</dbReference>
<evidence type="ECO:0000256" key="5">
    <source>
        <dbReference type="ARBA" id="ARBA00023136"/>
    </source>
</evidence>
<reference evidence="8" key="1">
    <citation type="submission" date="2019-03" db="EMBL/GenBank/DDBJ databases">
        <title>Lake Tanganyika Metagenome-Assembled Genomes (MAGs).</title>
        <authorList>
            <person name="Tran P."/>
        </authorList>
    </citation>
    <scope>NUCLEOTIDE SEQUENCE</scope>
    <source>
        <strain evidence="8">M_DeepCast_400m_m2_100</strain>
    </source>
</reference>
<evidence type="ECO:0000256" key="4">
    <source>
        <dbReference type="ARBA" id="ARBA00022989"/>
    </source>
</evidence>
<protein>
    <submittedName>
        <fullName evidence="8">Thioredoxin family protein</fullName>
    </submittedName>
</protein>
<evidence type="ECO:0000313" key="8">
    <source>
        <dbReference type="EMBL" id="MBM3318455.1"/>
    </source>
</evidence>
<proteinExistence type="predicted"/>
<evidence type="ECO:0000256" key="6">
    <source>
        <dbReference type="SAM" id="Phobius"/>
    </source>
</evidence>
<dbReference type="AlphaFoldDB" id="A0A937XAD8"/>
<dbReference type="EMBL" id="VGIY01000363">
    <property type="protein sequence ID" value="MBM3318455.1"/>
    <property type="molecule type" value="Genomic_DNA"/>
</dbReference>
<dbReference type="InterPro" id="IPR013766">
    <property type="entry name" value="Thioredoxin_domain"/>
</dbReference>
<keyword evidence="3 6" id="KW-0812">Transmembrane</keyword>
<feature type="transmembrane region" description="Helical" evidence="6">
    <location>
        <begin position="67"/>
        <end position="87"/>
    </location>
</feature>
<feature type="transmembrane region" description="Helical" evidence="6">
    <location>
        <begin position="31"/>
        <end position="61"/>
    </location>
</feature>
<gene>
    <name evidence="8" type="ORF">FJY75_11445</name>
</gene>
<dbReference type="GO" id="GO:0045454">
    <property type="term" value="P:cell redox homeostasis"/>
    <property type="evidence" value="ECO:0007669"/>
    <property type="project" value="TreeGrafter"/>
</dbReference>
<evidence type="ECO:0000256" key="1">
    <source>
        <dbReference type="ARBA" id="ARBA00004651"/>
    </source>
</evidence>
<dbReference type="Pfam" id="PF02683">
    <property type="entry name" value="DsbD_TM"/>
    <property type="match status" value="1"/>
</dbReference>
<keyword evidence="5 6" id="KW-0472">Membrane</keyword>
<comment type="caution">
    <text evidence="8">The sequence shown here is derived from an EMBL/GenBank/DDBJ whole genome shotgun (WGS) entry which is preliminary data.</text>
</comment>
<evidence type="ECO:0000259" key="7">
    <source>
        <dbReference type="PROSITE" id="PS51352"/>
    </source>
</evidence>
<keyword evidence="4 6" id="KW-1133">Transmembrane helix</keyword>
<keyword evidence="2" id="KW-1003">Cell membrane</keyword>
<evidence type="ECO:0000313" key="9">
    <source>
        <dbReference type="Proteomes" id="UP000748308"/>
    </source>
</evidence>
<feature type="transmembrane region" description="Helical" evidence="6">
    <location>
        <begin position="211"/>
        <end position="231"/>
    </location>
</feature>
<organism evidence="8 9">
    <name type="scientific">Eiseniibacteriota bacterium</name>
    <dbReference type="NCBI Taxonomy" id="2212470"/>
    <lineage>
        <taxon>Bacteria</taxon>
        <taxon>Candidatus Eiseniibacteriota</taxon>
    </lineage>
</organism>